<reference evidence="1" key="1">
    <citation type="journal article" date="2015" name="Nature">
        <title>Complex archaea that bridge the gap between prokaryotes and eukaryotes.</title>
        <authorList>
            <person name="Spang A."/>
            <person name="Saw J.H."/>
            <person name="Jorgensen S.L."/>
            <person name="Zaremba-Niedzwiedzka K."/>
            <person name="Martijn J."/>
            <person name="Lind A.E."/>
            <person name="van Eijk R."/>
            <person name="Schleper C."/>
            <person name="Guy L."/>
            <person name="Ettema T.J."/>
        </authorList>
    </citation>
    <scope>NUCLEOTIDE SEQUENCE</scope>
</reference>
<name>A0A0F9MRL2_9ZZZZ</name>
<dbReference type="AlphaFoldDB" id="A0A0F9MRL2"/>
<protein>
    <submittedName>
        <fullName evidence="1">Uncharacterized protein</fullName>
    </submittedName>
</protein>
<dbReference type="EMBL" id="LAZR01004285">
    <property type="protein sequence ID" value="KKN10010.1"/>
    <property type="molecule type" value="Genomic_DNA"/>
</dbReference>
<accession>A0A0F9MRL2</accession>
<sequence length="160" mass="18704">MSEKNLKINEIQIANRENSRLIRLAETNAGMSKANVSNYKHQIAKAQTIHKLRIKELRNRLRRAVDNTKLHIKTIDELIENKEVLHDQLKVAFHLGEVQCNWCHKYFTPVGITRHKATCAMKPKKRVVRKSKKAIDSHKKDQIVRKKSLEKEVVKVKIKK</sequence>
<comment type="caution">
    <text evidence="1">The sequence shown here is derived from an EMBL/GenBank/DDBJ whole genome shotgun (WGS) entry which is preliminary data.</text>
</comment>
<evidence type="ECO:0000313" key="1">
    <source>
        <dbReference type="EMBL" id="KKN10010.1"/>
    </source>
</evidence>
<proteinExistence type="predicted"/>
<organism evidence="1">
    <name type="scientific">marine sediment metagenome</name>
    <dbReference type="NCBI Taxonomy" id="412755"/>
    <lineage>
        <taxon>unclassified sequences</taxon>
        <taxon>metagenomes</taxon>
        <taxon>ecological metagenomes</taxon>
    </lineage>
</organism>
<gene>
    <name evidence="1" type="ORF">LCGC14_1040930</name>
</gene>